<dbReference type="Proteomes" id="UP000230066">
    <property type="component" value="Unassembled WGS sequence"/>
</dbReference>
<evidence type="ECO:0000313" key="2">
    <source>
        <dbReference type="Proteomes" id="UP000230066"/>
    </source>
</evidence>
<gene>
    <name evidence="1" type="ORF">D915_010901</name>
</gene>
<accession>A0A4E0QV39</accession>
<proteinExistence type="predicted"/>
<protein>
    <submittedName>
        <fullName evidence="1">Uncharacterized protein</fullName>
    </submittedName>
</protein>
<keyword evidence="2" id="KW-1185">Reference proteome</keyword>
<organism evidence="1 2">
    <name type="scientific">Fasciola hepatica</name>
    <name type="common">Liver fluke</name>
    <dbReference type="NCBI Taxonomy" id="6192"/>
    <lineage>
        <taxon>Eukaryota</taxon>
        <taxon>Metazoa</taxon>
        <taxon>Spiralia</taxon>
        <taxon>Lophotrochozoa</taxon>
        <taxon>Platyhelminthes</taxon>
        <taxon>Trematoda</taxon>
        <taxon>Digenea</taxon>
        <taxon>Plagiorchiida</taxon>
        <taxon>Echinostomata</taxon>
        <taxon>Echinostomatoidea</taxon>
        <taxon>Fasciolidae</taxon>
        <taxon>Fasciola</taxon>
    </lineage>
</organism>
<reference evidence="1" key="1">
    <citation type="submission" date="2019-03" db="EMBL/GenBank/DDBJ databases">
        <title>Improved annotation for the trematode Fasciola hepatica.</title>
        <authorList>
            <person name="Choi Y.-J."/>
            <person name="Martin J."/>
            <person name="Mitreva M."/>
        </authorList>
    </citation>
    <scope>NUCLEOTIDE SEQUENCE [LARGE SCALE GENOMIC DNA]</scope>
</reference>
<dbReference type="EMBL" id="JXXN02010919">
    <property type="protein sequence ID" value="THD18489.1"/>
    <property type="molecule type" value="Genomic_DNA"/>
</dbReference>
<name>A0A4E0QV39_FASHE</name>
<dbReference type="AlphaFoldDB" id="A0A4E0QV39"/>
<comment type="caution">
    <text evidence="1">The sequence shown here is derived from an EMBL/GenBank/DDBJ whole genome shotgun (WGS) entry which is preliminary data.</text>
</comment>
<evidence type="ECO:0000313" key="1">
    <source>
        <dbReference type="EMBL" id="THD18489.1"/>
    </source>
</evidence>
<sequence>MLLRETNPENRAKIKQALHLLRQREASARDRAFRNKKMKQLQNEQIEILQSGKRVKFLRREATELTVRQNHNRWCGRRDQLCNQYFSYIIRDVYPCAWRGGCTESD</sequence>